<keyword evidence="1" id="KW-0805">Transcription regulation</keyword>
<name>A0A8E0WPA8_9SPHN</name>
<dbReference type="InterPro" id="IPR036271">
    <property type="entry name" value="Tet_transcr_reg_TetR-rel_C_sf"/>
</dbReference>
<dbReference type="InterPro" id="IPR009057">
    <property type="entry name" value="Homeodomain-like_sf"/>
</dbReference>
<dbReference type="AlphaFoldDB" id="A0A8E0WPA8"/>
<dbReference type="Pfam" id="PF00440">
    <property type="entry name" value="TetR_N"/>
    <property type="match status" value="1"/>
</dbReference>
<dbReference type="PROSITE" id="PS50977">
    <property type="entry name" value="HTH_TETR_2"/>
    <property type="match status" value="1"/>
</dbReference>
<dbReference type="InterPro" id="IPR001647">
    <property type="entry name" value="HTH_TetR"/>
</dbReference>
<protein>
    <submittedName>
        <fullName evidence="7">TetR family transcriptional regulator</fullName>
    </submittedName>
</protein>
<evidence type="ECO:0000256" key="5">
    <source>
        <dbReference type="SAM" id="MobiDB-lite"/>
    </source>
</evidence>
<keyword evidence="2 4" id="KW-0238">DNA-binding</keyword>
<accession>A0A8E0WPA8</accession>
<dbReference type="Proteomes" id="UP000028135">
    <property type="component" value="Unassembled WGS sequence"/>
</dbReference>
<dbReference type="RefSeq" id="WP_020819561.1">
    <property type="nucleotide sequence ID" value="NZ_JANF02000089.1"/>
</dbReference>
<dbReference type="Gene3D" id="1.10.357.10">
    <property type="entry name" value="Tetracycline Repressor, domain 2"/>
    <property type="match status" value="1"/>
</dbReference>
<organism evidence="7 8">
    <name type="scientific">Sphingobium indicum F2</name>
    <dbReference type="NCBI Taxonomy" id="1450518"/>
    <lineage>
        <taxon>Bacteria</taxon>
        <taxon>Pseudomonadati</taxon>
        <taxon>Pseudomonadota</taxon>
        <taxon>Alphaproteobacteria</taxon>
        <taxon>Sphingomonadales</taxon>
        <taxon>Sphingomonadaceae</taxon>
        <taxon>Sphingobium</taxon>
    </lineage>
</organism>
<evidence type="ECO:0000256" key="1">
    <source>
        <dbReference type="ARBA" id="ARBA00023015"/>
    </source>
</evidence>
<evidence type="ECO:0000256" key="2">
    <source>
        <dbReference type="ARBA" id="ARBA00023125"/>
    </source>
</evidence>
<dbReference type="SUPFAM" id="SSF46689">
    <property type="entry name" value="Homeodomain-like"/>
    <property type="match status" value="1"/>
</dbReference>
<evidence type="ECO:0000256" key="4">
    <source>
        <dbReference type="PROSITE-ProRule" id="PRU00335"/>
    </source>
</evidence>
<feature type="domain" description="HTH tetR-type" evidence="6">
    <location>
        <begin position="28"/>
        <end position="88"/>
    </location>
</feature>
<dbReference type="GO" id="GO:0000976">
    <property type="term" value="F:transcription cis-regulatory region binding"/>
    <property type="evidence" value="ECO:0007669"/>
    <property type="project" value="TreeGrafter"/>
</dbReference>
<dbReference type="SUPFAM" id="SSF48498">
    <property type="entry name" value="Tetracyclin repressor-like, C-terminal domain"/>
    <property type="match status" value="1"/>
</dbReference>
<sequence>MTSASAKAKSIVAGAKGRPAATRKRRPEEVRARVLTAALHAFATVGFEGASTRAIAADAQVSLSLLLYHFQTKDDLWKAVVVDLAERYSISGLDAIVAPDATSPKDRLKAMIRGIVNMSAEVPELHRLMTLEAHQPSKRLTWMCENFIGKDFEYMSGLISEAQKQGAVRRVDPGRLRFAILGMAAIPFSVSAEYQHLTKRNPFSKIEIEQTIELINALIFAEPD</sequence>
<evidence type="ECO:0000313" key="7">
    <source>
        <dbReference type="EMBL" id="KER34961.1"/>
    </source>
</evidence>
<dbReference type="InterPro" id="IPR050109">
    <property type="entry name" value="HTH-type_TetR-like_transc_reg"/>
</dbReference>
<reference evidence="7 8" key="1">
    <citation type="submission" date="2014-05" db="EMBL/GenBank/DDBJ databases">
        <title>Genome Announcement of Sphingobium lucknowense F2.</title>
        <authorList>
            <person name="Lal R."/>
            <person name="Negi V."/>
            <person name="Lata P."/>
            <person name="Sangwan N."/>
            <person name="Gupta S.K."/>
            <person name="Rao D.L.N."/>
            <person name="Das S."/>
        </authorList>
    </citation>
    <scope>NUCLEOTIDE SEQUENCE [LARGE SCALE GENOMIC DNA]</scope>
    <source>
        <strain evidence="7 8">F2</strain>
    </source>
</reference>
<dbReference type="EMBL" id="JANF02000089">
    <property type="protein sequence ID" value="KER34961.1"/>
    <property type="molecule type" value="Genomic_DNA"/>
</dbReference>
<proteinExistence type="predicted"/>
<dbReference type="PANTHER" id="PTHR30055:SF234">
    <property type="entry name" value="HTH-TYPE TRANSCRIPTIONAL REGULATOR BETI"/>
    <property type="match status" value="1"/>
</dbReference>
<keyword evidence="3" id="KW-0804">Transcription</keyword>
<comment type="caution">
    <text evidence="7">The sequence shown here is derived from an EMBL/GenBank/DDBJ whole genome shotgun (WGS) entry which is preliminary data.</text>
</comment>
<dbReference type="PANTHER" id="PTHR30055">
    <property type="entry name" value="HTH-TYPE TRANSCRIPTIONAL REGULATOR RUTR"/>
    <property type="match status" value="1"/>
</dbReference>
<dbReference type="GO" id="GO:0003700">
    <property type="term" value="F:DNA-binding transcription factor activity"/>
    <property type="evidence" value="ECO:0007669"/>
    <property type="project" value="TreeGrafter"/>
</dbReference>
<feature type="region of interest" description="Disordered" evidence="5">
    <location>
        <begin position="1"/>
        <end position="28"/>
    </location>
</feature>
<evidence type="ECO:0000259" key="6">
    <source>
        <dbReference type="PROSITE" id="PS50977"/>
    </source>
</evidence>
<evidence type="ECO:0000313" key="8">
    <source>
        <dbReference type="Proteomes" id="UP000028135"/>
    </source>
</evidence>
<feature type="DNA-binding region" description="H-T-H motif" evidence="4">
    <location>
        <begin position="51"/>
        <end position="70"/>
    </location>
</feature>
<evidence type="ECO:0000256" key="3">
    <source>
        <dbReference type="ARBA" id="ARBA00023163"/>
    </source>
</evidence>
<gene>
    <name evidence="7" type="ORF">AL00_18845</name>
</gene>